<dbReference type="InterPro" id="IPR050204">
    <property type="entry name" value="AraC_XylS_family_regulators"/>
</dbReference>
<dbReference type="InterPro" id="IPR018060">
    <property type="entry name" value="HTH_AraC"/>
</dbReference>
<keyword evidence="3" id="KW-0804">Transcription</keyword>
<evidence type="ECO:0000259" key="4">
    <source>
        <dbReference type="PROSITE" id="PS01124"/>
    </source>
</evidence>
<keyword evidence="1" id="KW-0805">Transcription regulation</keyword>
<gene>
    <name evidence="5" type="ORF">B5P46_24330</name>
</gene>
<protein>
    <recommendedName>
        <fullName evidence="4">HTH araC/xylS-type domain-containing protein</fullName>
    </recommendedName>
</protein>
<feature type="domain" description="HTH araC/xylS-type" evidence="4">
    <location>
        <begin position="216"/>
        <end position="314"/>
    </location>
</feature>
<evidence type="ECO:0000256" key="1">
    <source>
        <dbReference type="ARBA" id="ARBA00023015"/>
    </source>
</evidence>
<dbReference type="PANTHER" id="PTHR46796:SF7">
    <property type="entry name" value="ARAC FAMILY TRANSCRIPTIONAL REGULATOR"/>
    <property type="match status" value="1"/>
</dbReference>
<dbReference type="Pfam" id="PF12833">
    <property type="entry name" value="HTH_18"/>
    <property type="match status" value="1"/>
</dbReference>
<comment type="caution">
    <text evidence="5">The sequence shown here is derived from an EMBL/GenBank/DDBJ whole genome shotgun (WGS) entry which is preliminary data.</text>
</comment>
<dbReference type="EMBL" id="MZMU01000017">
    <property type="protein sequence ID" value="RXT20547.1"/>
    <property type="molecule type" value="Genomic_DNA"/>
</dbReference>
<dbReference type="AlphaFoldDB" id="A0A4Q1TR48"/>
<dbReference type="SUPFAM" id="SSF46689">
    <property type="entry name" value="Homeodomain-like"/>
    <property type="match status" value="2"/>
</dbReference>
<dbReference type="Proteomes" id="UP000290767">
    <property type="component" value="Unassembled WGS sequence"/>
</dbReference>
<dbReference type="GO" id="GO:0003700">
    <property type="term" value="F:DNA-binding transcription factor activity"/>
    <property type="evidence" value="ECO:0007669"/>
    <property type="project" value="InterPro"/>
</dbReference>
<dbReference type="PROSITE" id="PS01124">
    <property type="entry name" value="HTH_ARAC_FAMILY_2"/>
    <property type="match status" value="1"/>
</dbReference>
<sequence>MILIDEVLEGLRLHSTVFCRMTLSGDWGFAKDALGGAPFHLLLTGRASLLKDNLEEPILLEPGDIVVLPRGEAHRLVSHPEAETIPFHEVSTSLGMSPWTPGTRFKAVDLRIGSGSPTTTLISGVFDFGDRRRNPLLAALPSVFLLRVASQTPTASTVATLTTLLDSELLSGLPGAESVSARLADILFIQVVRSYLTSAGELPRGWLRGITDSEIAPALALMHRAPEQPWSVATLARDIGMSRSRFARRFHDVVGQAPLEYLTHWRMYQAAGILADGKIALPALAASVGYRSEVSFSKAFKRWAGRPPAEYRRWLLAKKSHEFEQGESQ</sequence>
<dbReference type="PANTHER" id="PTHR46796">
    <property type="entry name" value="HTH-TYPE TRANSCRIPTIONAL ACTIVATOR RHAS-RELATED"/>
    <property type="match status" value="1"/>
</dbReference>
<dbReference type="PROSITE" id="PS00041">
    <property type="entry name" value="HTH_ARAC_FAMILY_1"/>
    <property type="match status" value="1"/>
</dbReference>
<proteinExistence type="predicted"/>
<dbReference type="SMART" id="SM00342">
    <property type="entry name" value="HTH_ARAC"/>
    <property type="match status" value="1"/>
</dbReference>
<keyword evidence="2" id="KW-0238">DNA-binding</keyword>
<dbReference type="InterPro" id="IPR018062">
    <property type="entry name" value="HTH_AraC-typ_CS"/>
</dbReference>
<dbReference type="GO" id="GO:0043565">
    <property type="term" value="F:sequence-specific DNA binding"/>
    <property type="evidence" value="ECO:0007669"/>
    <property type="project" value="InterPro"/>
</dbReference>
<evidence type="ECO:0000256" key="3">
    <source>
        <dbReference type="ARBA" id="ARBA00023163"/>
    </source>
</evidence>
<dbReference type="Gene3D" id="1.10.10.60">
    <property type="entry name" value="Homeodomain-like"/>
    <property type="match status" value="1"/>
</dbReference>
<dbReference type="InterPro" id="IPR009057">
    <property type="entry name" value="Homeodomain-like_sf"/>
</dbReference>
<evidence type="ECO:0000256" key="2">
    <source>
        <dbReference type="ARBA" id="ARBA00023125"/>
    </source>
</evidence>
<evidence type="ECO:0000313" key="6">
    <source>
        <dbReference type="Proteomes" id="UP000290767"/>
    </source>
</evidence>
<accession>A0A4Q1TR48</accession>
<reference evidence="5 6" key="1">
    <citation type="submission" date="2017-03" db="EMBL/GenBank/DDBJ databases">
        <authorList>
            <person name="Safronova V.I."/>
            <person name="Sazanova A.L."/>
            <person name="Chirak E.R."/>
        </authorList>
    </citation>
    <scope>NUCLEOTIDE SEQUENCE [LARGE SCALE GENOMIC DNA]</scope>
    <source>
        <strain evidence="5 6">Tri-43</strain>
    </source>
</reference>
<dbReference type="InterPro" id="IPR032783">
    <property type="entry name" value="AraC_lig"/>
</dbReference>
<organism evidence="5 6">
    <name type="scientific">Rhizobium leguminosarum</name>
    <dbReference type="NCBI Taxonomy" id="384"/>
    <lineage>
        <taxon>Bacteria</taxon>
        <taxon>Pseudomonadati</taxon>
        <taxon>Pseudomonadota</taxon>
        <taxon>Alphaproteobacteria</taxon>
        <taxon>Hyphomicrobiales</taxon>
        <taxon>Rhizobiaceae</taxon>
        <taxon>Rhizobium/Agrobacterium group</taxon>
        <taxon>Rhizobium</taxon>
    </lineage>
</organism>
<name>A0A4Q1TR48_RHILE</name>
<dbReference type="RefSeq" id="WP_129420997.1">
    <property type="nucleotide sequence ID" value="NZ_MZMU01000017.1"/>
</dbReference>
<dbReference type="Pfam" id="PF12852">
    <property type="entry name" value="Cupin_6"/>
    <property type="match status" value="1"/>
</dbReference>
<evidence type="ECO:0000313" key="5">
    <source>
        <dbReference type="EMBL" id="RXT20547.1"/>
    </source>
</evidence>